<protein>
    <recommendedName>
        <fullName evidence="4">Outer membrane protein</fullName>
    </recommendedName>
</protein>
<evidence type="ECO:0000313" key="2">
    <source>
        <dbReference type="EMBL" id="AQQ66801.1"/>
    </source>
</evidence>
<dbReference type="AlphaFoldDB" id="A0A1Q2M270"/>
<dbReference type="NCBIfam" id="TIGR04219">
    <property type="entry name" value="OMP_w_GlyGly"/>
    <property type="match status" value="1"/>
</dbReference>
<name>A0A1Q2M270_9GAMM</name>
<dbReference type="OrthoDB" id="6708408at2"/>
<proteinExistence type="predicted"/>
<evidence type="ECO:0008006" key="4">
    <source>
        <dbReference type="Google" id="ProtNLM"/>
    </source>
</evidence>
<gene>
    <name evidence="2" type="ORF">Mag101_03450</name>
</gene>
<dbReference type="KEGG" id="maga:Mag101_03450"/>
<dbReference type="RefSeq" id="WP_077400827.1">
    <property type="nucleotide sequence ID" value="NZ_CP019650.1"/>
</dbReference>
<dbReference type="EMBL" id="CP019650">
    <property type="protein sequence ID" value="AQQ66801.1"/>
    <property type="molecule type" value="Genomic_DNA"/>
</dbReference>
<keyword evidence="3" id="KW-1185">Reference proteome</keyword>
<dbReference type="InterPro" id="IPR026387">
    <property type="entry name" value="OMP_w_GlyGly"/>
</dbReference>
<organism evidence="2 3">
    <name type="scientific">Microbulbifer agarilyticus</name>
    <dbReference type="NCBI Taxonomy" id="260552"/>
    <lineage>
        <taxon>Bacteria</taxon>
        <taxon>Pseudomonadati</taxon>
        <taxon>Pseudomonadota</taxon>
        <taxon>Gammaproteobacteria</taxon>
        <taxon>Cellvibrionales</taxon>
        <taxon>Microbulbiferaceae</taxon>
        <taxon>Microbulbifer</taxon>
    </lineage>
</organism>
<dbReference type="Proteomes" id="UP000188219">
    <property type="component" value="Chromosome"/>
</dbReference>
<accession>A0A1Q2M270</accession>
<dbReference type="STRING" id="260552.Mag101_03450"/>
<reference evidence="2" key="1">
    <citation type="submission" date="2017-02" db="EMBL/GenBank/DDBJ databases">
        <title>Genome of Microbulbifer agarilyticus GP101.</title>
        <authorList>
            <person name="Jung J."/>
            <person name="Bae S.S."/>
            <person name="Baek K."/>
        </authorList>
    </citation>
    <scope>NUCLEOTIDE SEQUENCE [LARGE SCALE GENOMIC DNA]</scope>
    <source>
        <strain evidence="2">GP101</strain>
    </source>
</reference>
<evidence type="ECO:0000313" key="3">
    <source>
        <dbReference type="Proteomes" id="UP000188219"/>
    </source>
</evidence>
<feature type="chain" id="PRO_5013338066" description="Outer membrane protein" evidence="1">
    <location>
        <begin position="22"/>
        <end position="229"/>
    </location>
</feature>
<keyword evidence="1" id="KW-0732">Signal</keyword>
<sequence length="229" mass="25237">MKFIKSTLALFAALASSAANADTVLGVDITAGAWQPTYNGEIFEFSSVDEYSKESNTFVQLALEHPFSPLPNVMLANSKIESVGESGLNKLDLSHTDATFYYEVLDNWVNLDLGLTARYFNGFYDGYTWLGNFTSSDPTFKGTVPMVYGSARFDLPFTGWSIIAQGNATQYDLDRFADLTAKVRWDFLPAGDLAIEAGYRTLTIDSSELDSLTLHVDAKGPYLGLNFHL</sequence>
<feature type="signal peptide" evidence="1">
    <location>
        <begin position="1"/>
        <end position="21"/>
    </location>
</feature>
<evidence type="ECO:0000256" key="1">
    <source>
        <dbReference type="SAM" id="SignalP"/>
    </source>
</evidence>